<feature type="region of interest" description="Disordered" evidence="1">
    <location>
        <begin position="215"/>
        <end position="276"/>
    </location>
</feature>
<protein>
    <submittedName>
        <fullName evidence="2">Uncharacterized protein</fullName>
    </submittedName>
</protein>
<keyword evidence="3" id="KW-1185">Reference proteome</keyword>
<dbReference type="OrthoDB" id="9958826at2"/>
<reference evidence="2 3" key="1">
    <citation type="journal article" date="2017" name="New Microbes New Infect">
        <title>Genome sequence of 'Leucobacter massiliensis' sp. nov. isolated from human pharynx after travel to the 2014 Hajj.</title>
        <authorList>
            <person name="Leangapichart T."/>
            <person name="Gautret P."/>
            <person name="Nguyen T.T."/>
            <person name="Armstrong N."/>
            <person name="Rolain J.M."/>
        </authorList>
    </citation>
    <scope>NUCLEOTIDE SEQUENCE [LARGE SCALE GENOMIC DNA]</scope>
    <source>
        <strain evidence="2 3">122RC15</strain>
    </source>
</reference>
<feature type="compositionally biased region" description="Basic and acidic residues" evidence="1">
    <location>
        <begin position="215"/>
        <end position="224"/>
    </location>
</feature>
<dbReference type="AlphaFoldDB" id="A0A2S9QMR8"/>
<sequence length="341" mass="39778">MTKNTSQKRVSRYRGRRHRAYKFEVRSAFVSRERLHAALRVSGTVEEHLFTGHYRDDTERHVQGYLRTARGSKLTEREAVARIAAGGIPPELIRVVPLAGRNAVEAFAHYLTHVDEMLQARYHREEFFASDPEGIWARVDAWLGRKARADEKSDTEALVERLRQRLMDGEIALHDVQLDYPKLWAAYRGRFSGLENVRENARKLREEAEELREYQRREQARKAAADGPAVPAVPVDDEAREHRACERRETEDRALAESAERRAREDREREARDREHDARIDARVRQLDRRQELRKLMDAREVELRMQAEHDGLDAEALEDLLLDDETLNQYDAELNALVPM</sequence>
<dbReference type="Proteomes" id="UP000238650">
    <property type="component" value="Unassembled WGS sequence"/>
</dbReference>
<proteinExistence type="predicted"/>
<accession>A0A2S9QMR8</accession>
<evidence type="ECO:0000313" key="3">
    <source>
        <dbReference type="Proteomes" id="UP000238650"/>
    </source>
</evidence>
<evidence type="ECO:0000256" key="1">
    <source>
        <dbReference type="SAM" id="MobiDB-lite"/>
    </source>
</evidence>
<dbReference type="EMBL" id="MWZD01000017">
    <property type="protein sequence ID" value="PRI10878.1"/>
    <property type="molecule type" value="Genomic_DNA"/>
</dbReference>
<evidence type="ECO:0000313" key="2">
    <source>
        <dbReference type="EMBL" id="PRI10878.1"/>
    </source>
</evidence>
<organism evidence="2 3">
    <name type="scientific">Leucobacter massiliensis</name>
    <dbReference type="NCBI Taxonomy" id="1686285"/>
    <lineage>
        <taxon>Bacteria</taxon>
        <taxon>Bacillati</taxon>
        <taxon>Actinomycetota</taxon>
        <taxon>Actinomycetes</taxon>
        <taxon>Micrococcales</taxon>
        <taxon>Microbacteriaceae</taxon>
        <taxon>Leucobacter</taxon>
    </lineage>
</organism>
<dbReference type="RefSeq" id="WP_105805338.1">
    <property type="nucleotide sequence ID" value="NZ_MWZD01000017.1"/>
</dbReference>
<gene>
    <name evidence="2" type="ORF">B4915_08290</name>
</gene>
<feature type="compositionally biased region" description="Basic and acidic residues" evidence="1">
    <location>
        <begin position="237"/>
        <end position="276"/>
    </location>
</feature>
<feature type="compositionally biased region" description="Low complexity" evidence="1">
    <location>
        <begin position="225"/>
        <end position="234"/>
    </location>
</feature>
<comment type="caution">
    <text evidence="2">The sequence shown here is derived from an EMBL/GenBank/DDBJ whole genome shotgun (WGS) entry which is preliminary data.</text>
</comment>
<name>A0A2S9QMR8_9MICO</name>